<protein>
    <submittedName>
        <fullName evidence="2">Uncharacterized protein</fullName>
    </submittedName>
</protein>
<evidence type="ECO:0000256" key="1">
    <source>
        <dbReference type="SAM" id="MobiDB-lite"/>
    </source>
</evidence>
<name>A0A9Q3CJ31_9BASI</name>
<reference evidence="2" key="1">
    <citation type="submission" date="2021-03" db="EMBL/GenBank/DDBJ databases">
        <title>Draft genome sequence of rust myrtle Austropuccinia psidii MF-1, a brazilian biotype.</title>
        <authorList>
            <person name="Quecine M.C."/>
            <person name="Pachon D.M.R."/>
            <person name="Bonatelli M.L."/>
            <person name="Correr F.H."/>
            <person name="Franceschini L.M."/>
            <person name="Leite T.F."/>
            <person name="Margarido G.R.A."/>
            <person name="Almeida C.A."/>
            <person name="Ferrarezi J.A."/>
            <person name="Labate C.A."/>
        </authorList>
    </citation>
    <scope>NUCLEOTIDE SEQUENCE</scope>
    <source>
        <strain evidence="2">MF-1</strain>
    </source>
</reference>
<evidence type="ECO:0000313" key="3">
    <source>
        <dbReference type="Proteomes" id="UP000765509"/>
    </source>
</evidence>
<feature type="compositionally biased region" description="Polar residues" evidence="1">
    <location>
        <begin position="66"/>
        <end position="75"/>
    </location>
</feature>
<evidence type="ECO:0000313" key="2">
    <source>
        <dbReference type="EMBL" id="MBW0483497.1"/>
    </source>
</evidence>
<comment type="caution">
    <text evidence="2">The sequence shown here is derived from an EMBL/GenBank/DDBJ whole genome shotgun (WGS) entry which is preliminary data.</text>
</comment>
<feature type="region of interest" description="Disordered" evidence="1">
    <location>
        <begin position="66"/>
        <end position="85"/>
    </location>
</feature>
<feature type="region of interest" description="Disordered" evidence="1">
    <location>
        <begin position="98"/>
        <end position="123"/>
    </location>
</feature>
<gene>
    <name evidence="2" type="ORF">O181_023212</name>
</gene>
<accession>A0A9Q3CJ31</accession>
<organism evidence="2 3">
    <name type="scientific">Austropuccinia psidii MF-1</name>
    <dbReference type="NCBI Taxonomy" id="1389203"/>
    <lineage>
        <taxon>Eukaryota</taxon>
        <taxon>Fungi</taxon>
        <taxon>Dikarya</taxon>
        <taxon>Basidiomycota</taxon>
        <taxon>Pucciniomycotina</taxon>
        <taxon>Pucciniomycetes</taxon>
        <taxon>Pucciniales</taxon>
        <taxon>Sphaerophragmiaceae</taxon>
        <taxon>Austropuccinia</taxon>
    </lineage>
</organism>
<proteinExistence type="predicted"/>
<dbReference type="Proteomes" id="UP000765509">
    <property type="component" value="Unassembled WGS sequence"/>
</dbReference>
<dbReference type="AlphaFoldDB" id="A0A9Q3CJ31"/>
<sequence length="123" mass="14569">MTRKGLTIRKLLPKVPFKTKFNQVQPKIWTDSGNVTQMHLLQKYLFTWSMEKNNYNGSIMRKNWNNESENLTQPNDFPPASERDKKLKYPQIFHTLRRERSLNQSKSKSNPGNRELLAYGRAQ</sequence>
<feature type="compositionally biased region" description="Polar residues" evidence="1">
    <location>
        <begin position="102"/>
        <end position="112"/>
    </location>
</feature>
<dbReference type="EMBL" id="AVOT02007255">
    <property type="protein sequence ID" value="MBW0483497.1"/>
    <property type="molecule type" value="Genomic_DNA"/>
</dbReference>
<keyword evidence="3" id="KW-1185">Reference proteome</keyword>